<keyword evidence="5 7" id="KW-0472">Membrane</keyword>
<sequence length="415" mass="41454">MTVTGEDAGQGRAARTRGAIGQGASGQRASGQGAILLAGSCLPVLGSVLLAPVLPRMMEAFAGTAGVEALVPIVLTAPALVIGLLAPVAGRIVDAAGRKRVLVAALVVYALFGTAPLYLDLLGAIVASRVGVGICEAAIMTACTTLLADLFEGTARDRWFGRQTIATTLAATVFFGLGGALGAVSWRAPFVLYFSSLVIAVLVAVFVRSTGRTPAAALPPVPWRLIAVPCLVTLFGGIVFYTPIAELSLVLASVGVTSTATIGLLSAVASLATAAGGYTFGRVARRGTRVLLPVALGLAAVGLVVVGISSAVPVIAVGAVVASAGTGLLLPTLLTWALSGLGFAERGRGTGFWTAAMFIGQFFCPLVLLAVAGPLGSLSTAILALGVVTAAVAVLAPAIVRAQRSSRAPVATPAP</sequence>
<feature type="transmembrane region" description="Helical" evidence="7">
    <location>
        <begin position="34"/>
        <end position="54"/>
    </location>
</feature>
<dbReference type="PANTHER" id="PTHR43124">
    <property type="entry name" value="PURINE EFFLUX PUMP PBUE"/>
    <property type="match status" value="1"/>
</dbReference>
<feature type="transmembrane region" description="Helical" evidence="7">
    <location>
        <begin position="250"/>
        <end position="278"/>
    </location>
</feature>
<dbReference type="Gene3D" id="1.20.1250.20">
    <property type="entry name" value="MFS general substrate transporter like domains"/>
    <property type="match status" value="1"/>
</dbReference>
<evidence type="ECO:0000313" key="10">
    <source>
        <dbReference type="Proteomes" id="UP001500457"/>
    </source>
</evidence>
<reference evidence="10" key="1">
    <citation type="journal article" date="2019" name="Int. J. Syst. Evol. Microbiol.">
        <title>The Global Catalogue of Microorganisms (GCM) 10K type strain sequencing project: providing services to taxonomists for standard genome sequencing and annotation.</title>
        <authorList>
            <consortium name="The Broad Institute Genomics Platform"/>
            <consortium name="The Broad Institute Genome Sequencing Center for Infectious Disease"/>
            <person name="Wu L."/>
            <person name="Ma J."/>
        </authorList>
    </citation>
    <scope>NUCLEOTIDE SEQUENCE [LARGE SCALE GENOMIC DNA]</scope>
    <source>
        <strain evidence="10">JCM 17983</strain>
    </source>
</reference>
<dbReference type="CDD" id="cd17473">
    <property type="entry name" value="MFS_arabinose_efflux_permease_like"/>
    <property type="match status" value="1"/>
</dbReference>
<proteinExistence type="predicted"/>
<evidence type="ECO:0000256" key="2">
    <source>
        <dbReference type="ARBA" id="ARBA00022475"/>
    </source>
</evidence>
<feature type="compositionally biased region" description="Low complexity" evidence="6">
    <location>
        <begin position="10"/>
        <end position="19"/>
    </location>
</feature>
<feature type="transmembrane region" description="Helical" evidence="7">
    <location>
        <begin position="221"/>
        <end position="244"/>
    </location>
</feature>
<protein>
    <submittedName>
        <fullName evidence="9">MFS transporter</fullName>
    </submittedName>
</protein>
<evidence type="ECO:0000313" key="9">
    <source>
        <dbReference type="EMBL" id="GAA4894274.1"/>
    </source>
</evidence>
<evidence type="ECO:0000256" key="5">
    <source>
        <dbReference type="ARBA" id="ARBA00023136"/>
    </source>
</evidence>
<organism evidence="9 10">
    <name type="scientific">Actinomycetospora straminea</name>
    <dbReference type="NCBI Taxonomy" id="663607"/>
    <lineage>
        <taxon>Bacteria</taxon>
        <taxon>Bacillati</taxon>
        <taxon>Actinomycetota</taxon>
        <taxon>Actinomycetes</taxon>
        <taxon>Pseudonocardiales</taxon>
        <taxon>Pseudonocardiaceae</taxon>
        <taxon>Actinomycetospora</taxon>
    </lineage>
</organism>
<dbReference type="InterPro" id="IPR011701">
    <property type="entry name" value="MFS"/>
</dbReference>
<dbReference type="InterPro" id="IPR020846">
    <property type="entry name" value="MFS_dom"/>
</dbReference>
<evidence type="ECO:0000256" key="1">
    <source>
        <dbReference type="ARBA" id="ARBA00004651"/>
    </source>
</evidence>
<dbReference type="Proteomes" id="UP001500457">
    <property type="component" value="Unassembled WGS sequence"/>
</dbReference>
<feature type="transmembrane region" description="Helical" evidence="7">
    <location>
        <begin position="69"/>
        <end position="89"/>
    </location>
</feature>
<dbReference type="InterPro" id="IPR036259">
    <property type="entry name" value="MFS_trans_sf"/>
</dbReference>
<feature type="domain" description="Major facilitator superfamily (MFS) profile" evidence="8">
    <location>
        <begin position="32"/>
        <end position="404"/>
    </location>
</feature>
<dbReference type="Pfam" id="PF07690">
    <property type="entry name" value="MFS_1"/>
    <property type="match status" value="1"/>
</dbReference>
<evidence type="ECO:0000256" key="3">
    <source>
        <dbReference type="ARBA" id="ARBA00022692"/>
    </source>
</evidence>
<dbReference type="PROSITE" id="PS50850">
    <property type="entry name" value="MFS"/>
    <property type="match status" value="1"/>
</dbReference>
<feature type="transmembrane region" description="Helical" evidence="7">
    <location>
        <begin position="378"/>
        <end position="400"/>
    </location>
</feature>
<comment type="subcellular location">
    <subcellularLocation>
        <location evidence="1">Cell membrane</location>
        <topology evidence="1">Multi-pass membrane protein</topology>
    </subcellularLocation>
</comment>
<dbReference type="EMBL" id="BAABHQ010000025">
    <property type="protein sequence ID" value="GAA4894274.1"/>
    <property type="molecule type" value="Genomic_DNA"/>
</dbReference>
<dbReference type="InterPro" id="IPR005829">
    <property type="entry name" value="Sugar_transporter_CS"/>
</dbReference>
<evidence type="ECO:0000256" key="6">
    <source>
        <dbReference type="SAM" id="MobiDB-lite"/>
    </source>
</evidence>
<keyword evidence="10" id="KW-1185">Reference proteome</keyword>
<feature type="transmembrane region" description="Helical" evidence="7">
    <location>
        <begin position="131"/>
        <end position="151"/>
    </location>
</feature>
<feature type="transmembrane region" description="Helical" evidence="7">
    <location>
        <begin position="163"/>
        <end position="184"/>
    </location>
</feature>
<keyword evidence="2" id="KW-1003">Cell membrane</keyword>
<evidence type="ECO:0000256" key="4">
    <source>
        <dbReference type="ARBA" id="ARBA00022989"/>
    </source>
</evidence>
<dbReference type="RefSeq" id="WP_274230215.1">
    <property type="nucleotide sequence ID" value="NZ_BAABHQ010000025.1"/>
</dbReference>
<dbReference type="PANTHER" id="PTHR43124:SF3">
    <property type="entry name" value="CHLORAMPHENICOL EFFLUX PUMP RV0191"/>
    <property type="match status" value="1"/>
</dbReference>
<dbReference type="InterPro" id="IPR050189">
    <property type="entry name" value="MFS_Efflux_Transporters"/>
</dbReference>
<evidence type="ECO:0000256" key="7">
    <source>
        <dbReference type="SAM" id="Phobius"/>
    </source>
</evidence>
<feature type="transmembrane region" description="Helical" evidence="7">
    <location>
        <begin position="350"/>
        <end position="372"/>
    </location>
</feature>
<accession>A0ABP9F767</accession>
<feature type="transmembrane region" description="Helical" evidence="7">
    <location>
        <begin position="190"/>
        <end position="209"/>
    </location>
</feature>
<feature type="region of interest" description="Disordered" evidence="6">
    <location>
        <begin position="1"/>
        <end position="25"/>
    </location>
</feature>
<keyword evidence="4 7" id="KW-1133">Transmembrane helix</keyword>
<gene>
    <name evidence="9" type="ORF">GCM10023203_55630</name>
</gene>
<name>A0ABP9F767_9PSEU</name>
<feature type="transmembrane region" description="Helical" evidence="7">
    <location>
        <begin position="314"/>
        <end position="338"/>
    </location>
</feature>
<dbReference type="PROSITE" id="PS00216">
    <property type="entry name" value="SUGAR_TRANSPORT_1"/>
    <property type="match status" value="1"/>
</dbReference>
<keyword evidence="3 7" id="KW-0812">Transmembrane</keyword>
<feature type="transmembrane region" description="Helical" evidence="7">
    <location>
        <begin position="101"/>
        <end position="119"/>
    </location>
</feature>
<evidence type="ECO:0000259" key="8">
    <source>
        <dbReference type="PROSITE" id="PS50850"/>
    </source>
</evidence>
<feature type="transmembrane region" description="Helical" evidence="7">
    <location>
        <begin position="290"/>
        <end position="308"/>
    </location>
</feature>
<dbReference type="SUPFAM" id="SSF103473">
    <property type="entry name" value="MFS general substrate transporter"/>
    <property type="match status" value="1"/>
</dbReference>
<comment type="caution">
    <text evidence="9">The sequence shown here is derived from an EMBL/GenBank/DDBJ whole genome shotgun (WGS) entry which is preliminary data.</text>
</comment>